<organism evidence="3 4">
    <name type="scientific">Sulfuricurvum kujiense (strain ATCC BAA-921 / DSM 16994 / JCM 11577 / YK-1)</name>
    <dbReference type="NCBI Taxonomy" id="709032"/>
    <lineage>
        <taxon>Bacteria</taxon>
        <taxon>Pseudomonadati</taxon>
        <taxon>Campylobacterota</taxon>
        <taxon>Epsilonproteobacteria</taxon>
        <taxon>Campylobacterales</taxon>
        <taxon>Sulfurimonadaceae</taxon>
        <taxon>Sulfuricurvum</taxon>
    </lineage>
</organism>
<feature type="signal peptide" evidence="1">
    <location>
        <begin position="1"/>
        <end position="25"/>
    </location>
</feature>
<dbReference type="Pfam" id="PF04972">
    <property type="entry name" value="BON"/>
    <property type="match status" value="1"/>
</dbReference>
<sequence length="212" mass="23260">MIKVMKTLLVATGVLGTLGSSVLMASERDAEAIDRKANAIIVEAQNKADKLADDAKMRGQALVEQAKADAVALKRESKKNLAETTSESKKLGMEALEKANQHKNAFVEDTKQKAENFKSDVEDKYLYHKEIINDSIETNKVMVNDALIHGAIRYAFLNSPEIHSMNIKVDVSDGEVELFGKVNNTVEAQSAIRIALSTKGVRSVKALFMIQP</sequence>
<dbReference type="EMBL" id="CP002356">
    <property type="protein sequence ID" value="ADR35299.1"/>
    <property type="molecule type" value="Genomic_DNA"/>
</dbReference>
<accession>E4U3N3</accession>
<evidence type="ECO:0000259" key="2">
    <source>
        <dbReference type="PROSITE" id="PS50914"/>
    </source>
</evidence>
<dbReference type="PANTHER" id="PTHR34606">
    <property type="entry name" value="BON DOMAIN-CONTAINING PROTEIN"/>
    <property type="match status" value="1"/>
</dbReference>
<dbReference type="Gene3D" id="3.30.1340.30">
    <property type="match status" value="1"/>
</dbReference>
<keyword evidence="4" id="KW-1185">Reference proteome</keyword>
<dbReference type="eggNOG" id="COG2823">
    <property type="taxonomic scope" value="Bacteria"/>
</dbReference>
<gene>
    <name evidence="3" type="ordered locus">Sulku_2648</name>
</gene>
<dbReference type="PROSITE" id="PS50914">
    <property type="entry name" value="BON"/>
    <property type="match status" value="1"/>
</dbReference>
<evidence type="ECO:0000313" key="3">
    <source>
        <dbReference type="EMBL" id="ADR35299.1"/>
    </source>
</evidence>
<dbReference type="HOGENOM" id="CLU_1299203_0_0_7"/>
<feature type="chain" id="PRO_5003190377" evidence="1">
    <location>
        <begin position="26"/>
        <end position="212"/>
    </location>
</feature>
<proteinExistence type="predicted"/>
<geneLocation type="plasmid" evidence="3 4">
    <name>pSULKU01</name>
</geneLocation>
<dbReference type="InterPro" id="IPR007055">
    <property type="entry name" value="BON_dom"/>
</dbReference>
<name>E4U3N3_SULKY</name>
<feature type="domain" description="BON" evidence="2">
    <location>
        <begin position="144"/>
        <end position="212"/>
    </location>
</feature>
<dbReference type="InterPro" id="IPR051686">
    <property type="entry name" value="Lipoprotein_DolP"/>
</dbReference>
<dbReference type="KEGG" id="sku:Sulku_2648"/>
<keyword evidence="3" id="KW-0614">Plasmid</keyword>
<evidence type="ECO:0000256" key="1">
    <source>
        <dbReference type="SAM" id="SignalP"/>
    </source>
</evidence>
<dbReference type="Proteomes" id="UP000008721">
    <property type="component" value="Plasmid pSULKU01"/>
</dbReference>
<dbReference type="RefSeq" id="WP_013449911.1">
    <property type="nucleotide sequence ID" value="NC_014754.1"/>
</dbReference>
<protein>
    <submittedName>
        <fullName evidence="3">Transport-associated protein</fullName>
    </submittedName>
</protein>
<dbReference type="PANTHER" id="PTHR34606:SF15">
    <property type="entry name" value="BON DOMAIN-CONTAINING PROTEIN"/>
    <property type="match status" value="1"/>
</dbReference>
<keyword evidence="1" id="KW-0732">Signal</keyword>
<dbReference type="AlphaFoldDB" id="E4U3N3"/>
<evidence type="ECO:0000313" key="4">
    <source>
        <dbReference type="Proteomes" id="UP000008721"/>
    </source>
</evidence>
<reference evidence="3 4" key="1">
    <citation type="journal article" date="2012" name="Stand. Genomic Sci.">
        <title>Complete genome sequence of the sulfur compounds oxidizing chemolithoautotroph Sulfuricurvum kujiense type strain (YK-1(T)).</title>
        <authorList>
            <person name="Han C."/>
            <person name="Kotsyurbenko O."/>
            <person name="Chertkov O."/>
            <person name="Held B."/>
            <person name="Lapidus A."/>
            <person name="Nolan M."/>
            <person name="Lucas S."/>
            <person name="Hammon N."/>
            <person name="Deshpande S."/>
            <person name="Cheng J.F."/>
            <person name="Tapia R."/>
            <person name="Goodwin L.A."/>
            <person name="Pitluck S."/>
            <person name="Liolios K."/>
            <person name="Pagani I."/>
            <person name="Ivanova N."/>
            <person name="Mavromatis K."/>
            <person name="Mikhailova N."/>
            <person name="Pati A."/>
            <person name="Chen A."/>
            <person name="Palaniappan K."/>
            <person name="Land M."/>
            <person name="Hauser L."/>
            <person name="Chang Y.J."/>
            <person name="Jeffries C.D."/>
            <person name="Brambilla E.M."/>
            <person name="Rohde M."/>
            <person name="Spring S."/>
            <person name="Sikorski J."/>
            <person name="Goker M."/>
            <person name="Woyke T."/>
            <person name="Bristow J."/>
            <person name="Eisen J.A."/>
            <person name="Markowitz V."/>
            <person name="Hugenholtz P."/>
            <person name="Kyrpides N.C."/>
            <person name="Klenk H.P."/>
            <person name="Detter J.C."/>
        </authorList>
    </citation>
    <scope>NUCLEOTIDE SEQUENCE [LARGE SCALE GENOMIC DNA]</scope>
    <source>
        <strain evidence="4">ATCC BAA-921 / DSM 16994 / JCM 11577 / YK-1</strain>
    </source>
</reference>